<evidence type="ECO:0000256" key="3">
    <source>
        <dbReference type="ARBA" id="ARBA00022692"/>
    </source>
</evidence>
<dbReference type="Gene3D" id="1.20.5.110">
    <property type="match status" value="1"/>
</dbReference>
<protein>
    <recommendedName>
        <fullName evidence="10">t-SNARE coiled-coil homology domain-containing protein</fullName>
    </recommendedName>
</protein>
<evidence type="ECO:0000256" key="1">
    <source>
        <dbReference type="ARBA" id="ARBA00004394"/>
    </source>
</evidence>
<evidence type="ECO:0000256" key="9">
    <source>
        <dbReference type="SAM" id="Phobius"/>
    </source>
</evidence>
<dbReference type="GO" id="GO:0015031">
    <property type="term" value="P:protein transport"/>
    <property type="evidence" value="ECO:0007669"/>
    <property type="project" value="UniProtKB-KW"/>
</dbReference>
<keyword evidence="4" id="KW-0653">Protein transport</keyword>
<evidence type="ECO:0000313" key="12">
    <source>
        <dbReference type="Proteomes" id="UP000825935"/>
    </source>
</evidence>
<proteinExistence type="predicted"/>
<dbReference type="PANTHER" id="PTHR12791">
    <property type="entry name" value="GOLGI SNARE BET1-RELATED"/>
    <property type="match status" value="1"/>
</dbReference>
<feature type="transmembrane region" description="Helical" evidence="9">
    <location>
        <begin position="104"/>
        <end position="123"/>
    </location>
</feature>
<dbReference type="CDD" id="cd15853">
    <property type="entry name" value="SNARE_Bet1"/>
    <property type="match status" value="1"/>
</dbReference>
<evidence type="ECO:0000256" key="2">
    <source>
        <dbReference type="ARBA" id="ARBA00022448"/>
    </source>
</evidence>
<evidence type="ECO:0000256" key="8">
    <source>
        <dbReference type="ARBA" id="ARBA00046280"/>
    </source>
</evidence>
<keyword evidence="2" id="KW-0813">Transport</keyword>
<dbReference type="EMBL" id="CM035419">
    <property type="protein sequence ID" value="KAH7415635.1"/>
    <property type="molecule type" value="Genomic_DNA"/>
</dbReference>
<evidence type="ECO:0000259" key="10">
    <source>
        <dbReference type="PROSITE" id="PS50192"/>
    </source>
</evidence>
<dbReference type="InterPro" id="IPR000727">
    <property type="entry name" value="T_SNARE_dom"/>
</dbReference>
<keyword evidence="5 9" id="KW-1133">Transmembrane helix</keyword>
<dbReference type="GO" id="GO:0000139">
    <property type="term" value="C:Golgi membrane"/>
    <property type="evidence" value="ECO:0007669"/>
    <property type="project" value="UniProtKB-SubCell"/>
</dbReference>
<dbReference type="OMA" id="GHRNYMC"/>
<evidence type="ECO:0000256" key="7">
    <source>
        <dbReference type="ARBA" id="ARBA00023136"/>
    </source>
</evidence>
<gene>
    <name evidence="11" type="ORF">KP509_14G054800</name>
</gene>
<comment type="caution">
    <text evidence="11">The sequence shown here is derived from an EMBL/GenBank/DDBJ whole genome shotgun (WGS) entry which is preliminary data.</text>
</comment>
<name>A0A8T2TBV0_CERRI</name>
<organism evidence="11 12">
    <name type="scientific">Ceratopteris richardii</name>
    <name type="common">Triangle waterfern</name>
    <dbReference type="NCBI Taxonomy" id="49495"/>
    <lineage>
        <taxon>Eukaryota</taxon>
        <taxon>Viridiplantae</taxon>
        <taxon>Streptophyta</taxon>
        <taxon>Embryophyta</taxon>
        <taxon>Tracheophyta</taxon>
        <taxon>Polypodiopsida</taxon>
        <taxon>Polypodiidae</taxon>
        <taxon>Polypodiales</taxon>
        <taxon>Pteridineae</taxon>
        <taxon>Pteridaceae</taxon>
        <taxon>Parkerioideae</taxon>
        <taxon>Ceratopteris</taxon>
    </lineage>
</organism>
<evidence type="ECO:0000256" key="4">
    <source>
        <dbReference type="ARBA" id="ARBA00022927"/>
    </source>
</evidence>
<accession>A0A8T2TBV0</accession>
<dbReference type="InterPro" id="IPR039899">
    <property type="entry name" value="BET1_SNARE"/>
</dbReference>
<keyword evidence="7 9" id="KW-0472">Membrane</keyword>
<keyword evidence="12" id="KW-1185">Reference proteome</keyword>
<dbReference type="OrthoDB" id="261831at2759"/>
<dbReference type="Proteomes" id="UP000825935">
    <property type="component" value="Chromosome 14"/>
</dbReference>
<evidence type="ECO:0000313" key="11">
    <source>
        <dbReference type="EMBL" id="KAH7415635.1"/>
    </source>
</evidence>
<feature type="domain" description="T-SNARE coiled-coil homology" evidence="10">
    <location>
        <begin position="34"/>
        <end position="96"/>
    </location>
</feature>
<dbReference type="SUPFAM" id="SSF58038">
    <property type="entry name" value="SNARE fusion complex"/>
    <property type="match status" value="1"/>
</dbReference>
<dbReference type="AlphaFoldDB" id="A0A8T2TBV0"/>
<dbReference type="PROSITE" id="PS50192">
    <property type="entry name" value="T_SNARE"/>
    <property type="match status" value="1"/>
</dbReference>
<keyword evidence="3 9" id="KW-0812">Transmembrane</keyword>
<comment type="subcellular location">
    <subcellularLocation>
        <location evidence="8">Endomembrane system</location>
        <topology evidence="8">Single-pass type IV membrane protein</topology>
    </subcellularLocation>
    <subcellularLocation>
        <location evidence="1">Golgi apparatus membrane</location>
    </subcellularLocation>
</comment>
<keyword evidence="6" id="KW-0333">Golgi apparatus</keyword>
<evidence type="ECO:0000256" key="5">
    <source>
        <dbReference type="ARBA" id="ARBA00022989"/>
    </source>
</evidence>
<reference evidence="11" key="1">
    <citation type="submission" date="2021-08" db="EMBL/GenBank/DDBJ databases">
        <title>WGS assembly of Ceratopteris richardii.</title>
        <authorList>
            <person name="Marchant D.B."/>
            <person name="Chen G."/>
            <person name="Jenkins J."/>
            <person name="Shu S."/>
            <person name="Leebens-Mack J."/>
            <person name="Grimwood J."/>
            <person name="Schmutz J."/>
            <person name="Soltis P."/>
            <person name="Soltis D."/>
            <person name="Chen Z.-H."/>
        </authorList>
    </citation>
    <scope>NUCLEOTIDE SEQUENCE</scope>
    <source>
        <strain evidence="11">Whitten #5841</strain>
        <tissue evidence="11">Leaf</tissue>
    </source>
</reference>
<evidence type="ECO:0000256" key="6">
    <source>
        <dbReference type="ARBA" id="ARBA00023034"/>
    </source>
</evidence>
<sequence>MMNGRRDPRGARASLFDGLEEGITRASASYSSLEISELDNENSIDGLQDRVGILKKLTTDIHGEVEAQNRMLDRMGVDMDSSRGMLLRTVDRFKNVFESKSGRSMLTLVGSFVALFLLVYFLTR</sequence>